<dbReference type="RefSeq" id="WP_066196778.1">
    <property type="nucleotide sequence ID" value="NZ_JARMMB010000049.1"/>
</dbReference>
<sequence>MNNKYILILVMSVLFSGMTGCSNVTGKKVEDARSTLPLFKSESDEMPPKVVGHIEINGQLHELAKGGYTWENGNTVVTTDAASPAQIAETLSPINVEPESEMSIEIEQSPSITIRLWEGDHSSFISEGNEVTAPTQPGEYIYEAIAKWSNGEVSFTFVIEV</sequence>
<reference evidence="1 2" key="1">
    <citation type="journal article" date="2010" name="Int. J. Syst. Evol. Microbiol.">
        <title>Bacillus horneckiae sp. nov., isolated from a spacecraft-assembly clean room.</title>
        <authorList>
            <person name="Vaishampayan P."/>
            <person name="Probst A."/>
            <person name="Krishnamurthi S."/>
            <person name="Ghosh S."/>
            <person name="Osman S."/>
            <person name="McDowall A."/>
            <person name="Ruckmani A."/>
            <person name="Mayilraj S."/>
            <person name="Venkateswaran K."/>
        </authorList>
    </citation>
    <scope>NUCLEOTIDE SEQUENCE [LARGE SCALE GENOMIC DNA]</scope>
    <source>
        <strain evidence="2">1PO1SC</strain>
    </source>
</reference>
<protein>
    <recommendedName>
        <fullName evidence="3">DUF3221 domain-containing protein</fullName>
    </recommendedName>
</protein>
<dbReference type="PROSITE" id="PS51257">
    <property type="entry name" value="PROKAR_LIPOPROTEIN"/>
    <property type="match status" value="1"/>
</dbReference>
<gene>
    <name evidence="1" type="ORF">CWS20_05420</name>
</gene>
<evidence type="ECO:0000313" key="2">
    <source>
        <dbReference type="Proteomes" id="UP000233343"/>
    </source>
</evidence>
<evidence type="ECO:0000313" key="1">
    <source>
        <dbReference type="EMBL" id="PKG29952.1"/>
    </source>
</evidence>
<dbReference type="EMBL" id="PISD01000009">
    <property type="protein sequence ID" value="PKG29952.1"/>
    <property type="molecule type" value="Genomic_DNA"/>
</dbReference>
<evidence type="ECO:0008006" key="3">
    <source>
        <dbReference type="Google" id="ProtNLM"/>
    </source>
</evidence>
<dbReference type="Proteomes" id="UP000233343">
    <property type="component" value="Unassembled WGS sequence"/>
</dbReference>
<name>A0A2N0ZKB4_9BACI</name>
<comment type="caution">
    <text evidence="1">The sequence shown here is derived from an EMBL/GenBank/DDBJ whole genome shotgun (WGS) entry which is preliminary data.</text>
</comment>
<dbReference type="AlphaFoldDB" id="A0A2N0ZKB4"/>
<keyword evidence="2" id="KW-1185">Reference proteome</keyword>
<accession>A0A2N0ZKB4</accession>
<proteinExistence type="predicted"/>
<organism evidence="1 2">
    <name type="scientific">Cytobacillus horneckiae</name>
    <dbReference type="NCBI Taxonomy" id="549687"/>
    <lineage>
        <taxon>Bacteria</taxon>
        <taxon>Bacillati</taxon>
        <taxon>Bacillota</taxon>
        <taxon>Bacilli</taxon>
        <taxon>Bacillales</taxon>
        <taxon>Bacillaceae</taxon>
        <taxon>Cytobacillus</taxon>
    </lineage>
</organism>